<dbReference type="GeneID" id="25915730"/>
<reference evidence="1 2" key="1">
    <citation type="submission" date="2011-02" db="EMBL/GenBank/DDBJ databases">
        <title>The Genome Sequence of Sphaeroforma arctica JP610.</title>
        <authorList>
            <consortium name="The Broad Institute Genome Sequencing Platform"/>
            <person name="Russ C."/>
            <person name="Cuomo C."/>
            <person name="Young S.K."/>
            <person name="Zeng Q."/>
            <person name="Gargeya S."/>
            <person name="Alvarado L."/>
            <person name="Berlin A."/>
            <person name="Chapman S.B."/>
            <person name="Chen Z."/>
            <person name="Freedman E."/>
            <person name="Gellesch M."/>
            <person name="Goldberg J."/>
            <person name="Griggs A."/>
            <person name="Gujja S."/>
            <person name="Heilman E."/>
            <person name="Heiman D."/>
            <person name="Howarth C."/>
            <person name="Mehta T."/>
            <person name="Neiman D."/>
            <person name="Pearson M."/>
            <person name="Roberts A."/>
            <person name="Saif S."/>
            <person name="Shea T."/>
            <person name="Shenoy N."/>
            <person name="Sisk P."/>
            <person name="Stolte C."/>
            <person name="Sykes S."/>
            <person name="White J."/>
            <person name="Yandava C."/>
            <person name="Burger G."/>
            <person name="Gray M.W."/>
            <person name="Holland P.W.H."/>
            <person name="King N."/>
            <person name="Lang F.B.F."/>
            <person name="Roger A.J."/>
            <person name="Ruiz-Trillo I."/>
            <person name="Haas B."/>
            <person name="Nusbaum C."/>
            <person name="Birren B."/>
        </authorList>
    </citation>
    <scope>NUCLEOTIDE SEQUENCE [LARGE SCALE GENOMIC DNA]</scope>
    <source>
        <strain evidence="1 2">JP610</strain>
    </source>
</reference>
<dbReference type="RefSeq" id="XP_014146119.1">
    <property type="nucleotide sequence ID" value="XM_014290644.1"/>
</dbReference>
<dbReference type="Proteomes" id="UP000054560">
    <property type="component" value="Unassembled WGS sequence"/>
</dbReference>
<accession>A0A0L0F651</accession>
<sequence>MTHNEEQMLVRLEQMKRELNAPQQYSARLLEMQSQARSMKQWVRQNATP</sequence>
<organism evidence="1 2">
    <name type="scientific">Sphaeroforma arctica JP610</name>
    <dbReference type="NCBI Taxonomy" id="667725"/>
    <lineage>
        <taxon>Eukaryota</taxon>
        <taxon>Ichthyosporea</taxon>
        <taxon>Ichthyophonida</taxon>
        <taxon>Sphaeroforma</taxon>
    </lineage>
</organism>
<proteinExistence type="predicted"/>
<evidence type="ECO:0000313" key="1">
    <source>
        <dbReference type="EMBL" id="KNC72217.1"/>
    </source>
</evidence>
<feature type="non-terminal residue" evidence="1">
    <location>
        <position position="49"/>
    </location>
</feature>
<name>A0A0L0F651_9EUKA</name>
<evidence type="ECO:0000313" key="2">
    <source>
        <dbReference type="Proteomes" id="UP000054560"/>
    </source>
</evidence>
<gene>
    <name evidence="1" type="ORF">SARC_15226</name>
</gene>
<dbReference type="AlphaFoldDB" id="A0A0L0F651"/>
<keyword evidence="2" id="KW-1185">Reference proteome</keyword>
<dbReference type="EMBL" id="KQ247393">
    <property type="protein sequence ID" value="KNC72217.1"/>
    <property type="molecule type" value="Genomic_DNA"/>
</dbReference>
<protein>
    <submittedName>
        <fullName evidence="1">Uncharacterized protein</fullName>
    </submittedName>
</protein>